<keyword evidence="4" id="KW-0732">Signal</keyword>
<dbReference type="InterPro" id="IPR001254">
    <property type="entry name" value="Trypsin_dom"/>
</dbReference>
<dbReference type="InterPro" id="IPR041515">
    <property type="entry name" value="PPAF-2-like_Clip"/>
</dbReference>
<dbReference type="EMBL" id="JAXCGZ010022966">
    <property type="protein sequence ID" value="KAK7020158.1"/>
    <property type="molecule type" value="Genomic_DNA"/>
</dbReference>
<comment type="subcellular location">
    <subcellularLocation>
        <location evidence="1">Secreted</location>
    </subcellularLocation>
</comment>
<dbReference type="GO" id="GO:0004252">
    <property type="term" value="F:serine-type endopeptidase activity"/>
    <property type="evidence" value="ECO:0007669"/>
    <property type="project" value="InterPro"/>
</dbReference>
<reference evidence="6 7" key="1">
    <citation type="submission" date="2023-11" db="EMBL/GenBank/DDBJ databases">
        <title>Halocaridina rubra genome assembly.</title>
        <authorList>
            <person name="Smith C."/>
        </authorList>
    </citation>
    <scope>NUCLEOTIDE SEQUENCE [LARGE SCALE GENOMIC DNA]</scope>
    <source>
        <strain evidence="6">EP-1</strain>
        <tissue evidence="6">Whole</tissue>
    </source>
</reference>
<dbReference type="PRINTS" id="PR00722">
    <property type="entry name" value="CHYMOTRYPSIN"/>
</dbReference>
<feature type="chain" id="PRO_5042926614" description="Peptidase S1 domain-containing protein" evidence="4">
    <location>
        <begin position="20"/>
        <end position="543"/>
    </location>
</feature>
<sequence length="543" mass="58608">MRGITSSICLLLVFGLAKGKPQYGPPAPDTLSGCPAYTHDCVPYYQCIDGDINTSGAGLIDVRIKPQKECINPEYPDVPGLCCRIPGATVPPPPPTPAPLQTCKGGLVCVEQGQCRPDGTVNTDGSGLIDTRIYSSCYVDTVHHVVGVCCQPPRPPPTPPPTPAPLTVCPTTQECVDEGACALQGGLPATYPYSKCYIEGGNYGIGVCCNPPIQVIDYCPSGSTCVPESVCQGDMLDSNNNFSPYGSGAIWQHCSGAANGPGVCCQNPYDPLVAAPTCGVRNSPLDLRIQTAIQKNEASFGEFPWQAIIFFRNFTYKCGASLVYDKWLVTGAHCVAGYKYGDFKIRLGEWQVDKYDEPLPYIDVDIASITIHPQFNKHNLHNDVALIELVTPVQLQYHINTVCLPPPGYLPAPGTRCFASGWGKDAFQGQYQAILKKVDVPFVDHYYCQELLRKTRLGKYFLLDQSLLCAGGEENKDACTGDGGGPLVCEDPATGQYLLQGIVAWGINCGQKDVPGVYADVQYFRDWIDTIILGTHAPVSNPY</sequence>
<feature type="domain" description="Peptidase S1" evidence="5">
    <location>
        <begin position="292"/>
        <end position="533"/>
    </location>
</feature>
<dbReference type="Proteomes" id="UP001381693">
    <property type="component" value="Unassembled WGS sequence"/>
</dbReference>
<dbReference type="GO" id="GO:0005576">
    <property type="term" value="C:extracellular region"/>
    <property type="evidence" value="ECO:0007669"/>
    <property type="project" value="UniProtKB-SubCell"/>
</dbReference>
<evidence type="ECO:0000256" key="2">
    <source>
        <dbReference type="ARBA" id="ARBA00022525"/>
    </source>
</evidence>
<evidence type="ECO:0000259" key="5">
    <source>
        <dbReference type="PROSITE" id="PS50240"/>
    </source>
</evidence>
<dbReference type="InterPro" id="IPR009003">
    <property type="entry name" value="Peptidase_S1_PA"/>
</dbReference>
<comment type="caution">
    <text evidence="6">The sequence shown here is derived from an EMBL/GenBank/DDBJ whole genome shotgun (WGS) entry which is preliminary data.</text>
</comment>
<keyword evidence="3" id="KW-1015">Disulfide bond</keyword>
<evidence type="ECO:0000313" key="7">
    <source>
        <dbReference type="Proteomes" id="UP001381693"/>
    </source>
</evidence>
<evidence type="ECO:0000256" key="4">
    <source>
        <dbReference type="SAM" id="SignalP"/>
    </source>
</evidence>
<dbReference type="PANTHER" id="PTHR24258">
    <property type="entry name" value="SERINE PROTEASE-RELATED"/>
    <property type="match status" value="1"/>
</dbReference>
<dbReference type="GO" id="GO:0006508">
    <property type="term" value="P:proteolysis"/>
    <property type="evidence" value="ECO:0007669"/>
    <property type="project" value="InterPro"/>
</dbReference>
<protein>
    <recommendedName>
        <fullName evidence="5">Peptidase S1 domain-containing protein</fullName>
    </recommendedName>
</protein>
<dbReference type="PROSITE" id="PS50240">
    <property type="entry name" value="TRYPSIN_DOM"/>
    <property type="match status" value="1"/>
</dbReference>
<feature type="signal peptide" evidence="4">
    <location>
        <begin position="1"/>
        <end position="19"/>
    </location>
</feature>
<dbReference type="FunFam" id="2.40.10.10:FF:000038">
    <property type="entry name" value="Serine protease"/>
    <property type="match status" value="1"/>
</dbReference>
<dbReference type="SUPFAM" id="SSF50494">
    <property type="entry name" value="Trypsin-like serine proteases"/>
    <property type="match status" value="1"/>
</dbReference>
<dbReference type="SMART" id="SM00020">
    <property type="entry name" value="Tryp_SPc"/>
    <property type="match status" value="1"/>
</dbReference>
<evidence type="ECO:0000256" key="3">
    <source>
        <dbReference type="ARBA" id="ARBA00023157"/>
    </source>
</evidence>
<dbReference type="InterPro" id="IPR043504">
    <property type="entry name" value="Peptidase_S1_PA_chymotrypsin"/>
</dbReference>
<keyword evidence="2" id="KW-0964">Secreted</keyword>
<dbReference type="Gene3D" id="2.40.10.10">
    <property type="entry name" value="Trypsin-like serine proteases"/>
    <property type="match status" value="1"/>
</dbReference>
<gene>
    <name evidence="6" type="ORF">SK128_022304</name>
</gene>
<keyword evidence="7" id="KW-1185">Reference proteome</keyword>
<dbReference type="Pfam" id="PF18322">
    <property type="entry name" value="CLIP_1"/>
    <property type="match status" value="2"/>
</dbReference>
<proteinExistence type="predicted"/>
<dbReference type="Pfam" id="PF00089">
    <property type="entry name" value="Trypsin"/>
    <property type="match status" value="1"/>
</dbReference>
<dbReference type="AlphaFoldDB" id="A0AAN8WAH0"/>
<evidence type="ECO:0000313" key="6">
    <source>
        <dbReference type="EMBL" id="KAK7020158.1"/>
    </source>
</evidence>
<dbReference type="CDD" id="cd00190">
    <property type="entry name" value="Tryp_SPc"/>
    <property type="match status" value="1"/>
</dbReference>
<name>A0AAN8WAH0_HALRR</name>
<organism evidence="6 7">
    <name type="scientific">Halocaridina rubra</name>
    <name type="common">Hawaiian red shrimp</name>
    <dbReference type="NCBI Taxonomy" id="373956"/>
    <lineage>
        <taxon>Eukaryota</taxon>
        <taxon>Metazoa</taxon>
        <taxon>Ecdysozoa</taxon>
        <taxon>Arthropoda</taxon>
        <taxon>Crustacea</taxon>
        <taxon>Multicrustacea</taxon>
        <taxon>Malacostraca</taxon>
        <taxon>Eumalacostraca</taxon>
        <taxon>Eucarida</taxon>
        <taxon>Decapoda</taxon>
        <taxon>Pleocyemata</taxon>
        <taxon>Caridea</taxon>
        <taxon>Atyoidea</taxon>
        <taxon>Atyidae</taxon>
        <taxon>Halocaridina</taxon>
    </lineage>
</organism>
<evidence type="ECO:0000256" key="1">
    <source>
        <dbReference type="ARBA" id="ARBA00004613"/>
    </source>
</evidence>
<dbReference type="InterPro" id="IPR001314">
    <property type="entry name" value="Peptidase_S1A"/>
</dbReference>
<dbReference type="PANTHER" id="PTHR24258:SF129">
    <property type="entry name" value="LP15124P-RELATED"/>
    <property type="match status" value="1"/>
</dbReference>
<accession>A0AAN8WAH0</accession>